<comment type="caution">
    <text evidence="6">The sequence shown here is derived from an EMBL/GenBank/DDBJ whole genome shotgun (WGS) entry which is preliminary data.</text>
</comment>
<dbReference type="InterPro" id="IPR050109">
    <property type="entry name" value="HTH-type_TetR-like_transc_reg"/>
</dbReference>
<dbReference type="InterPro" id="IPR009057">
    <property type="entry name" value="Homeodomain-like_sf"/>
</dbReference>
<dbReference type="GO" id="GO:0000976">
    <property type="term" value="F:transcription cis-regulatory region binding"/>
    <property type="evidence" value="ECO:0007669"/>
    <property type="project" value="TreeGrafter"/>
</dbReference>
<name>A0A7K0DB91_9NOCA</name>
<dbReference type="PANTHER" id="PTHR30055:SF234">
    <property type="entry name" value="HTH-TYPE TRANSCRIPTIONAL REGULATOR BETI"/>
    <property type="match status" value="1"/>
</dbReference>
<reference evidence="6 7" key="1">
    <citation type="submission" date="2019-10" db="EMBL/GenBank/DDBJ databases">
        <title>Nocardia macrotermitis sp. nov. and Nocardia aurantia sp. nov., isolated from the gut of fungus growing-termite Macrotermes natalensis.</title>
        <authorList>
            <person name="Benndorf R."/>
            <person name="Schwitalla J."/>
            <person name="Martin K."/>
            <person name="De Beer W."/>
            <person name="Kaster A.-K."/>
            <person name="Vollmers J."/>
            <person name="Poulsen M."/>
            <person name="Beemelmanns C."/>
        </authorList>
    </citation>
    <scope>NUCLEOTIDE SEQUENCE [LARGE SCALE GENOMIC DNA]</scope>
    <source>
        <strain evidence="6 7">RB20</strain>
    </source>
</reference>
<dbReference type="RefSeq" id="WP_319945495.1">
    <property type="nucleotide sequence ID" value="NZ_WEGK01000014.1"/>
</dbReference>
<organism evidence="6 7">
    <name type="scientific">Nocardia macrotermitis</name>
    <dbReference type="NCBI Taxonomy" id="2585198"/>
    <lineage>
        <taxon>Bacteria</taxon>
        <taxon>Bacillati</taxon>
        <taxon>Actinomycetota</taxon>
        <taxon>Actinomycetes</taxon>
        <taxon>Mycobacteriales</taxon>
        <taxon>Nocardiaceae</taxon>
        <taxon>Nocardia</taxon>
    </lineage>
</organism>
<dbReference type="GO" id="GO:0003700">
    <property type="term" value="F:DNA-binding transcription factor activity"/>
    <property type="evidence" value="ECO:0007669"/>
    <property type="project" value="TreeGrafter"/>
</dbReference>
<evidence type="ECO:0000313" key="7">
    <source>
        <dbReference type="Proteomes" id="UP000438448"/>
    </source>
</evidence>
<dbReference type="AlphaFoldDB" id="A0A7K0DB91"/>
<dbReference type="EMBL" id="WEGK01000014">
    <property type="protein sequence ID" value="MQY22572.1"/>
    <property type="molecule type" value="Genomic_DNA"/>
</dbReference>
<sequence length="185" mass="19819">MTRSGYSAAKRRTIDTALRLFAEHGVSGTSLQMIADALGITKAAVYHQFRTKDEIVVAVVESELAGLTAAVSVGDQLADDERARRVTVEQVVALVVRRRQLVGMLQTDPVLVRSLAENEAFQRMIGGLIAAHIGDVGDSGVRVKVAMISAAVGGAVTHPLVADLDDEVLYTHLLEITHRLLEIPG</sequence>
<evidence type="ECO:0000256" key="2">
    <source>
        <dbReference type="ARBA" id="ARBA00023125"/>
    </source>
</evidence>
<dbReference type="Gene3D" id="1.10.357.10">
    <property type="entry name" value="Tetracycline Repressor, domain 2"/>
    <property type="match status" value="1"/>
</dbReference>
<dbReference type="Pfam" id="PF00440">
    <property type="entry name" value="TetR_N"/>
    <property type="match status" value="1"/>
</dbReference>
<evidence type="ECO:0000256" key="4">
    <source>
        <dbReference type="PROSITE-ProRule" id="PRU00335"/>
    </source>
</evidence>
<dbReference type="PROSITE" id="PS50977">
    <property type="entry name" value="HTH_TETR_2"/>
    <property type="match status" value="1"/>
</dbReference>
<dbReference type="InterPro" id="IPR001647">
    <property type="entry name" value="HTH_TetR"/>
</dbReference>
<dbReference type="Proteomes" id="UP000438448">
    <property type="component" value="Unassembled WGS sequence"/>
</dbReference>
<evidence type="ECO:0000256" key="1">
    <source>
        <dbReference type="ARBA" id="ARBA00023015"/>
    </source>
</evidence>
<dbReference type="PRINTS" id="PR00455">
    <property type="entry name" value="HTHTETR"/>
</dbReference>
<evidence type="ECO:0000256" key="3">
    <source>
        <dbReference type="ARBA" id="ARBA00023163"/>
    </source>
</evidence>
<evidence type="ECO:0000259" key="5">
    <source>
        <dbReference type="PROSITE" id="PS50977"/>
    </source>
</evidence>
<protein>
    <recommendedName>
        <fullName evidence="5">HTH tetR-type domain-containing protein</fullName>
    </recommendedName>
</protein>
<keyword evidence="1" id="KW-0805">Transcription regulation</keyword>
<evidence type="ECO:0000313" key="6">
    <source>
        <dbReference type="EMBL" id="MQY22572.1"/>
    </source>
</evidence>
<feature type="domain" description="HTH tetR-type" evidence="5">
    <location>
        <begin position="7"/>
        <end position="67"/>
    </location>
</feature>
<dbReference type="PANTHER" id="PTHR30055">
    <property type="entry name" value="HTH-TYPE TRANSCRIPTIONAL REGULATOR RUTR"/>
    <property type="match status" value="1"/>
</dbReference>
<accession>A0A7K0DB91</accession>
<gene>
    <name evidence="6" type="ORF">NRB20_56900</name>
</gene>
<keyword evidence="7" id="KW-1185">Reference proteome</keyword>
<keyword evidence="3" id="KW-0804">Transcription</keyword>
<feature type="DNA-binding region" description="H-T-H motif" evidence="4">
    <location>
        <begin position="30"/>
        <end position="49"/>
    </location>
</feature>
<proteinExistence type="predicted"/>
<dbReference type="SUPFAM" id="SSF46689">
    <property type="entry name" value="Homeodomain-like"/>
    <property type="match status" value="1"/>
</dbReference>
<keyword evidence="2 4" id="KW-0238">DNA-binding</keyword>